<dbReference type="EMBL" id="JACIJR010000003">
    <property type="protein sequence ID" value="MBB5729064.1"/>
    <property type="molecule type" value="Genomic_DNA"/>
</dbReference>
<protein>
    <submittedName>
        <fullName evidence="1">Uncharacterized protein</fullName>
    </submittedName>
</protein>
<comment type="caution">
    <text evidence="1">The sequence shown here is derived from an EMBL/GenBank/DDBJ whole genome shotgun (WGS) entry which is preliminary data.</text>
</comment>
<dbReference type="Proteomes" id="UP000546701">
    <property type="component" value="Unassembled WGS sequence"/>
</dbReference>
<name>A0A7W9F2R7_9SPHN</name>
<keyword evidence="2" id="KW-1185">Reference proteome</keyword>
<dbReference type="AlphaFoldDB" id="A0A7W9F2R7"/>
<accession>A0A7W9F2R7</accession>
<evidence type="ECO:0000313" key="2">
    <source>
        <dbReference type="Proteomes" id="UP000546701"/>
    </source>
</evidence>
<reference evidence="1 2" key="1">
    <citation type="submission" date="2020-08" db="EMBL/GenBank/DDBJ databases">
        <title>Genomic Encyclopedia of Type Strains, Phase IV (KMG-IV): sequencing the most valuable type-strain genomes for metagenomic binning, comparative biology and taxonomic classification.</title>
        <authorList>
            <person name="Goeker M."/>
        </authorList>
    </citation>
    <scope>NUCLEOTIDE SEQUENCE [LARGE SCALE GENOMIC DNA]</scope>
    <source>
        <strain evidence="1 2">DSM 103336</strain>
    </source>
</reference>
<organism evidence="1 2">
    <name type="scientific">Sphingomonas prati</name>
    <dbReference type="NCBI Taxonomy" id="1843237"/>
    <lineage>
        <taxon>Bacteria</taxon>
        <taxon>Pseudomonadati</taxon>
        <taxon>Pseudomonadota</taxon>
        <taxon>Alphaproteobacteria</taxon>
        <taxon>Sphingomonadales</taxon>
        <taxon>Sphingomonadaceae</taxon>
        <taxon>Sphingomonas</taxon>
    </lineage>
</organism>
<sequence>MDFDVITGSATIARTRGAPDTPALAEGRFSPLEWSVVALSRGDPVSSLRSPGRVAIAMGNVFGMRQTPRLACPRLEALRRIAVLSWQRGFAVPGHEVTAFTTAGFTLDQYEVLVASISRTRAASSRRTRR</sequence>
<gene>
    <name evidence="1" type="ORF">FHS99_001542</name>
</gene>
<proteinExistence type="predicted"/>
<dbReference type="RefSeq" id="WP_229673836.1">
    <property type="nucleotide sequence ID" value="NZ_BMJP01000002.1"/>
</dbReference>
<evidence type="ECO:0000313" key="1">
    <source>
        <dbReference type="EMBL" id="MBB5729064.1"/>
    </source>
</evidence>